<evidence type="ECO:0000256" key="12">
    <source>
        <dbReference type="RuleBase" id="RU004279"/>
    </source>
</evidence>
<dbReference type="InterPro" id="IPR038120">
    <property type="entry name" value="Rpb1_funnel_sf"/>
</dbReference>
<name>A0A2X0P125_9BASI</name>
<dbReference type="Gene3D" id="1.10.274.100">
    <property type="entry name" value="RNA polymerase Rpb1, domain 3"/>
    <property type="match status" value="1"/>
</dbReference>
<keyword evidence="10" id="KW-0539">Nucleus</keyword>
<dbReference type="FunFam" id="2.40.40.20:FF:000019">
    <property type="entry name" value="DNA-directed RNA polymerase II subunit RPB1"/>
    <property type="match status" value="1"/>
</dbReference>
<proteinExistence type="inferred from homology"/>
<dbReference type="EMBL" id="FQNC01000043">
    <property type="protein sequence ID" value="SGY50834.1"/>
    <property type="molecule type" value="Genomic_DNA"/>
</dbReference>
<dbReference type="InterPro" id="IPR007081">
    <property type="entry name" value="RNA_pol_Rpb1_5"/>
</dbReference>
<feature type="compositionally biased region" description="Acidic residues" evidence="13">
    <location>
        <begin position="1461"/>
        <end position="1473"/>
    </location>
</feature>
<feature type="compositionally biased region" description="Acidic residues" evidence="13">
    <location>
        <begin position="1541"/>
        <end position="1553"/>
    </location>
</feature>
<evidence type="ECO:0000313" key="16">
    <source>
        <dbReference type="Proteomes" id="UP000249464"/>
    </source>
</evidence>
<keyword evidence="5 12" id="KW-0548">Nucleotidyltransferase</keyword>
<dbReference type="PANTHER" id="PTHR19376">
    <property type="entry name" value="DNA-DIRECTED RNA POLYMERASE"/>
    <property type="match status" value="1"/>
</dbReference>
<dbReference type="EC" id="2.7.7.6" evidence="12"/>
<keyword evidence="16" id="KW-1185">Reference proteome</keyword>
<accession>A0A2X0P125</accession>
<comment type="similarity">
    <text evidence="2 12">Belongs to the RNA polymerase beta' chain family.</text>
</comment>
<dbReference type="InterPro" id="IPR047107">
    <property type="entry name" value="DNA-dir_RNA_pol1_lsu_C"/>
</dbReference>
<evidence type="ECO:0000256" key="1">
    <source>
        <dbReference type="ARBA" id="ARBA00004123"/>
    </source>
</evidence>
<evidence type="ECO:0000259" key="14">
    <source>
        <dbReference type="SMART" id="SM00663"/>
    </source>
</evidence>
<keyword evidence="7" id="KW-0862">Zinc</keyword>
<dbReference type="Gene3D" id="1.10.357.120">
    <property type="match status" value="1"/>
</dbReference>
<dbReference type="InterPro" id="IPR006592">
    <property type="entry name" value="RNA_pol_N"/>
</dbReference>
<feature type="region of interest" description="Disordered" evidence="13">
    <location>
        <begin position="159"/>
        <end position="193"/>
    </location>
</feature>
<evidence type="ECO:0000256" key="8">
    <source>
        <dbReference type="ARBA" id="ARBA00022842"/>
    </source>
</evidence>
<feature type="compositionally biased region" description="Acidic residues" evidence="13">
    <location>
        <begin position="1562"/>
        <end position="1578"/>
    </location>
</feature>
<dbReference type="Gene3D" id="3.30.70.2850">
    <property type="match status" value="1"/>
</dbReference>
<dbReference type="GO" id="GO:0005736">
    <property type="term" value="C:RNA polymerase I complex"/>
    <property type="evidence" value="ECO:0007669"/>
    <property type="project" value="TreeGrafter"/>
</dbReference>
<evidence type="ECO:0000256" key="7">
    <source>
        <dbReference type="ARBA" id="ARBA00022833"/>
    </source>
</evidence>
<reference evidence="15 16" key="1">
    <citation type="submission" date="2016-11" db="EMBL/GenBank/DDBJ databases">
        <authorList>
            <person name="Jaros S."/>
            <person name="Januszkiewicz K."/>
            <person name="Wedrychowicz H."/>
        </authorList>
    </citation>
    <scope>NUCLEOTIDE SEQUENCE [LARGE SCALE GENOMIC DNA]</scope>
</reference>
<dbReference type="Proteomes" id="UP000249464">
    <property type="component" value="Unassembled WGS sequence"/>
</dbReference>
<dbReference type="GO" id="GO:0003677">
    <property type="term" value="F:DNA binding"/>
    <property type="evidence" value="ECO:0007669"/>
    <property type="project" value="InterPro"/>
</dbReference>
<dbReference type="FunFam" id="3.30.1490.180:FF:000003">
    <property type="entry name" value="DNA-directed RNA polymerase subunit"/>
    <property type="match status" value="1"/>
</dbReference>
<dbReference type="SUPFAM" id="SSF64484">
    <property type="entry name" value="beta and beta-prime subunits of DNA dependent RNA-polymerase"/>
    <property type="match status" value="1"/>
</dbReference>
<feature type="region of interest" description="Disordered" evidence="13">
    <location>
        <begin position="320"/>
        <end position="360"/>
    </location>
</feature>
<feature type="region of interest" description="Disordered" evidence="13">
    <location>
        <begin position="635"/>
        <end position="657"/>
    </location>
</feature>
<dbReference type="Pfam" id="PF00623">
    <property type="entry name" value="RNA_pol_Rpb1_2"/>
    <property type="match status" value="1"/>
</dbReference>
<evidence type="ECO:0000256" key="3">
    <source>
        <dbReference type="ARBA" id="ARBA00022478"/>
    </source>
</evidence>
<feature type="domain" description="RNA polymerase N-terminal" evidence="14">
    <location>
        <begin position="412"/>
        <end position="769"/>
    </location>
</feature>
<dbReference type="InterPro" id="IPR007080">
    <property type="entry name" value="RNA_pol_Rpb1_1"/>
</dbReference>
<gene>
    <name evidence="15" type="primary">BQ5605_C001g00931</name>
    <name evidence="15" type="ORF">BQ5605_C001G00931</name>
</gene>
<dbReference type="Gene3D" id="3.30.1490.180">
    <property type="entry name" value="RNA polymerase ii"/>
    <property type="match status" value="1"/>
</dbReference>
<keyword evidence="9 12" id="KW-0804">Transcription</keyword>
<dbReference type="STRING" id="796604.A0A2X0P125"/>
<feature type="region of interest" description="Disordered" evidence="13">
    <location>
        <begin position="1431"/>
        <end position="1585"/>
    </location>
</feature>
<dbReference type="GO" id="GO:0006351">
    <property type="term" value="P:DNA-templated transcription"/>
    <property type="evidence" value="ECO:0007669"/>
    <property type="project" value="InterPro"/>
</dbReference>
<feature type="compositionally biased region" description="Acidic residues" evidence="13">
    <location>
        <begin position="1505"/>
        <end position="1520"/>
    </location>
</feature>
<dbReference type="SMART" id="SM00663">
    <property type="entry name" value="RPOLA_N"/>
    <property type="match status" value="1"/>
</dbReference>
<keyword evidence="8" id="KW-0460">Magnesium</keyword>
<dbReference type="Gene3D" id="2.40.40.20">
    <property type="match status" value="1"/>
</dbReference>
<dbReference type="Pfam" id="PF04997">
    <property type="entry name" value="RNA_pol_Rpb1_1"/>
    <property type="match status" value="1"/>
</dbReference>
<organism evidence="15 16">
    <name type="scientific">Microbotryum silenes-dioicae</name>
    <dbReference type="NCBI Taxonomy" id="796604"/>
    <lineage>
        <taxon>Eukaryota</taxon>
        <taxon>Fungi</taxon>
        <taxon>Dikarya</taxon>
        <taxon>Basidiomycota</taxon>
        <taxon>Pucciniomycotina</taxon>
        <taxon>Microbotryomycetes</taxon>
        <taxon>Microbotryales</taxon>
        <taxon>Microbotryaceae</taxon>
        <taxon>Microbotryum</taxon>
    </lineage>
</organism>
<evidence type="ECO:0000256" key="4">
    <source>
        <dbReference type="ARBA" id="ARBA00022679"/>
    </source>
</evidence>
<evidence type="ECO:0000256" key="11">
    <source>
        <dbReference type="ARBA" id="ARBA00048552"/>
    </source>
</evidence>
<dbReference type="InterPro" id="IPR042102">
    <property type="entry name" value="RNA_pol_Rpb1_3_sf"/>
</dbReference>
<dbReference type="CDD" id="cd01435">
    <property type="entry name" value="RNAP_I_RPA1_N"/>
    <property type="match status" value="1"/>
</dbReference>
<comment type="catalytic activity">
    <reaction evidence="11 12">
        <text>RNA(n) + a ribonucleoside 5'-triphosphate = RNA(n+1) + diphosphate</text>
        <dbReference type="Rhea" id="RHEA:21248"/>
        <dbReference type="Rhea" id="RHEA-COMP:14527"/>
        <dbReference type="Rhea" id="RHEA-COMP:17342"/>
        <dbReference type="ChEBI" id="CHEBI:33019"/>
        <dbReference type="ChEBI" id="CHEBI:61557"/>
        <dbReference type="ChEBI" id="CHEBI:140395"/>
        <dbReference type="EC" id="2.7.7.6"/>
    </reaction>
</comment>
<evidence type="ECO:0000256" key="10">
    <source>
        <dbReference type="ARBA" id="ARBA00023242"/>
    </source>
</evidence>
<feature type="compositionally biased region" description="Acidic residues" evidence="13">
    <location>
        <begin position="1484"/>
        <end position="1493"/>
    </location>
</feature>
<dbReference type="InterPro" id="IPR045867">
    <property type="entry name" value="DNA-dir_RpoC_beta_prime"/>
</dbReference>
<keyword evidence="6" id="KW-0479">Metal-binding</keyword>
<feature type="compositionally biased region" description="Acidic residues" evidence="13">
    <location>
        <begin position="341"/>
        <end position="355"/>
    </location>
</feature>
<dbReference type="GO" id="GO:0003899">
    <property type="term" value="F:DNA-directed RNA polymerase activity"/>
    <property type="evidence" value="ECO:0007669"/>
    <property type="project" value="UniProtKB-EC"/>
</dbReference>
<dbReference type="InterPro" id="IPR007066">
    <property type="entry name" value="RNA_pol_Rpb1_3"/>
</dbReference>
<feature type="compositionally biased region" description="Basic residues" evidence="13">
    <location>
        <begin position="1523"/>
        <end position="1535"/>
    </location>
</feature>
<evidence type="ECO:0000256" key="13">
    <source>
        <dbReference type="SAM" id="MobiDB-lite"/>
    </source>
</evidence>
<keyword evidence="4 12" id="KW-0808">Transferase</keyword>
<evidence type="ECO:0000256" key="2">
    <source>
        <dbReference type="ARBA" id="ARBA00006460"/>
    </source>
</evidence>
<dbReference type="InterPro" id="IPR044893">
    <property type="entry name" value="RNA_pol_Rpb1_clamp_domain"/>
</dbReference>
<dbReference type="InterPro" id="IPR000722">
    <property type="entry name" value="RNA_pol_asu"/>
</dbReference>
<feature type="compositionally biased region" description="Basic and acidic residues" evidence="13">
    <location>
        <begin position="165"/>
        <end position="177"/>
    </location>
</feature>
<keyword evidence="3 12" id="KW-0240">DNA-directed RNA polymerase</keyword>
<evidence type="ECO:0000256" key="9">
    <source>
        <dbReference type="ARBA" id="ARBA00023163"/>
    </source>
</evidence>
<dbReference type="Pfam" id="PF04998">
    <property type="entry name" value="RNA_pol_Rpb1_5"/>
    <property type="match status" value="1"/>
</dbReference>
<dbReference type="CDD" id="cd02735">
    <property type="entry name" value="RNAP_I_Rpa1_C"/>
    <property type="match status" value="1"/>
</dbReference>
<dbReference type="Pfam" id="PF05000">
    <property type="entry name" value="RNA_pol_Rpb1_4"/>
    <property type="match status" value="1"/>
</dbReference>
<sequence length="1819" mass="201536">MNISQPISSQISSISFSYLTAADVRKISVKQVVNPVLFNNLNEPNKGGLYDPAFGPLNRGDMCVSSSLHCCCTTCKLNSYDCPGHFGHIELPQPMFHPLYLIQAYQLLRGTCTYCHRFLISEALVFKYIARLTLLERGLVVEANELTKINIIGAASSGEKKNKKHDKDATLADREVGESTLEPGQVDPDEEENEVESIEDFGIRLKTFVARAIKRATKLDPSSTTRDEYKRSGTVYDQRKKVMAEFVKLLAGKKKCTRCGAFAHRLRKEGHTKIVEYSLVGKQVAIHASKGIKRMKMKDLMLASTKNGAVPAAKNEDAMDVDHEHDPHDDDDDRSSANMTSEDEEEDEDEDDDPLADDRNVGAVRRQTERLIPAHEVRAHLRLLFKNEAEIIALLYAPHGPLSSTQPDASADIFFMDVIAVPPTRFRPASTMGDQVFENPQNALLNGILRQTFVVRDLNVNLANAQKAILEANGNGVVEGEKPTVDPTRWYIQLLESLINLQVAVNSMMDSSKNPMIVKQGKLPPPGVKQLLEKKEGLFRQNMMGKRVNYAARSVISPDVNIETNEIGVPPVFARKLTLPEPVTDHNVQLLRQMVINGPHKHPGAAFIQMEDGHLLSLDKLSIEDRTAHANKLLAPESRASATSRLDRPDVGLPSTRTPQINRKVYRHLQDGDIVILNRQPTLHKPSMMCHRVRVLKGEKTIRMHYANCNSYNADFDGDEMNIHFPQSLIAQAEARLIANTDNQYLVPTSGNPLRGLIQDHVVAGVWLTNKDTFFTREQYQQLIYGALRSEDDYSGEDGLLKTLPPTIWKPRPLWTGKQVISTLLLNIKPRHAAGINFTCKAKVPGSMWGPAHVTEEQVVFVDGELICGILDKAQIGASPYGLVHSVYELYGATIAGKLLSILSRVLTKFLQSRAFTCRMDDLLLTPQGNADRRKMLQTVNAKGLGAALDYVGLAEADRSDPATADDLRDRLEEVLRDDYKLAGLDATVEGETNGVTTSLIKTCLPGGLIKPFPHNHMQTMTVSGAKGSNVNASQISCLLGQQSLEGRRVPTMVSGKTLPSFKPFETAPRAGGFVAGRFLTGIRPQEYYFHCMAGREGLIDTAVKTSRSGYLQRCLIKHLEGLRVHYDHTVRNSDQSILQFQYGEDGLDVTKQKHLHQIEFTVRNTASLVQRYSPKEVLDRVVDLGEGPSKEALKHPDRVSPVLSRLSPSTHLGSISETYAAAIENYIKTNPQRLLRTKKKHRADWPAFVRTDELMDLAHFRSLMYMRYMRSLVEPGEAVGLMASQGVGEPSTQMTLNTFHFAGHGAANVTLGIPRLREIVMTASQNIRTPTMQLPILANVTEANLATFCQDSTRLTLSQVVDEVTVRETLSAKTEANNHSRQKLYTIRLDLFPREDYEKEHAIEAEQILACIELQFVYLLDKAILKEVKQNDRENKSQASSLGKGTKVNKAGGRARTEGDENEGDAAGDEELPAPYRERSGAEEEDGEDADADDAKRGKRMNDEQEYEDDDDDTQEEEETKSRKKAKKSSKKASKKEPIEVDGEIAMDEDALEAAFKSDSDDSSSESSESESEAEDGDVLRPNKLGKAARLQRLGALERKAADQSRFVDRVTFDKVNGGWCELELEFSSRAHKLLLVGIVEGVCRQTVIHEIPGISRCFVAKAAASKDAAQRNCMTEGVNLRATWSFGHNVVDLNNIYTNDIGAILRTYGVEAARTSIIKEMSGVFSVYGIGVDYRHLTIIADYMTSEGQYKPFNRTGLSNNSSPFLKASFETTANFVAEAALLGDFDDLGTPSANIVLGKAPVSGTGVFDVAMVVEA</sequence>
<comment type="subcellular location">
    <subcellularLocation>
        <location evidence="1">Nucleus</location>
    </subcellularLocation>
</comment>
<dbReference type="InterPro" id="IPR015699">
    <property type="entry name" value="DNA-dir_RNA_pol1_lsu_N"/>
</dbReference>
<dbReference type="Gene3D" id="4.10.860.120">
    <property type="entry name" value="RNA polymerase II, clamp domain"/>
    <property type="match status" value="1"/>
</dbReference>
<dbReference type="Gene3D" id="1.10.150.390">
    <property type="match status" value="1"/>
</dbReference>
<evidence type="ECO:0000256" key="6">
    <source>
        <dbReference type="ARBA" id="ARBA00022723"/>
    </source>
</evidence>
<evidence type="ECO:0000313" key="15">
    <source>
        <dbReference type="EMBL" id="SGY50834.1"/>
    </source>
</evidence>
<protein>
    <recommendedName>
        <fullName evidence="12">DNA-directed RNA polymerase subunit</fullName>
        <ecNumber evidence="12">2.7.7.6</ecNumber>
    </recommendedName>
</protein>
<dbReference type="Pfam" id="PF04983">
    <property type="entry name" value="RNA_pol_Rpb1_3"/>
    <property type="match status" value="1"/>
</dbReference>
<dbReference type="FunFam" id="1.10.274.100:FF:000006">
    <property type="entry name" value="DNA-directed RNA polymerase subunit"/>
    <property type="match status" value="1"/>
</dbReference>
<dbReference type="PANTHER" id="PTHR19376:SF11">
    <property type="entry name" value="DNA-DIRECTED RNA POLYMERASE I SUBUNIT RPA1"/>
    <property type="match status" value="1"/>
</dbReference>
<dbReference type="Gene3D" id="1.10.132.30">
    <property type="match status" value="1"/>
</dbReference>
<comment type="function">
    <text evidence="12">DNA-dependent RNA polymerase catalyzes the transcription of DNA into RNA using the four ribonucleoside triphosphates as substrates.</text>
</comment>
<evidence type="ECO:0000256" key="5">
    <source>
        <dbReference type="ARBA" id="ARBA00022695"/>
    </source>
</evidence>
<feature type="compositionally biased region" description="Basic and acidic residues" evidence="13">
    <location>
        <begin position="1494"/>
        <end position="1504"/>
    </location>
</feature>
<dbReference type="InterPro" id="IPR007083">
    <property type="entry name" value="RNA_pol_Rpb1_4"/>
</dbReference>
<dbReference type="GO" id="GO:0046872">
    <property type="term" value="F:metal ion binding"/>
    <property type="evidence" value="ECO:0007669"/>
    <property type="project" value="UniProtKB-KW"/>
</dbReference>